<dbReference type="InterPro" id="IPR000829">
    <property type="entry name" value="DAGK"/>
</dbReference>
<accession>I0HT14</accession>
<feature type="binding site" evidence="22">
    <location>
        <begin position="105"/>
        <end position="107"/>
    </location>
    <ligand>
        <name>ATP</name>
        <dbReference type="ChEBI" id="CHEBI:30616"/>
    </ligand>
</feature>
<dbReference type="Gene3D" id="1.10.287.3610">
    <property type="match status" value="1"/>
</dbReference>
<comment type="subcellular location">
    <subcellularLocation>
        <location evidence="1 24">Cell inner membrane</location>
        <topology evidence="1 24">Multi-pass membrane protein</topology>
    </subcellularLocation>
</comment>
<gene>
    <name evidence="26" type="primary">dgkA</name>
    <name evidence="26" type="ordered locus">RGE_28120</name>
</gene>
<evidence type="ECO:0000256" key="21">
    <source>
        <dbReference type="PIRSR" id="PIRSR600829-2"/>
    </source>
</evidence>
<dbReference type="InterPro" id="IPR036945">
    <property type="entry name" value="DAGK_sf"/>
</dbReference>
<keyword evidence="8 24" id="KW-0808">Transferase</keyword>
<keyword evidence="18" id="KW-0594">Phospholipid biosynthesis</keyword>
<comment type="similarity">
    <text evidence="2 24">Belongs to the bacterial diacylglycerol kinase family.</text>
</comment>
<evidence type="ECO:0000256" key="14">
    <source>
        <dbReference type="ARBA" id="ARBA00022842"/>
    </source>
</evidence>
<keyword evidence="17 24" id="KW-0472">Membrane</keyword>
<dbReference type="eggNOG" id="COG0818">
    <property type="taxonomic scope" value="Bacteria"/>
</dbReference>
<evidence type="ECO:0000256" key="17">
    <source>
        <dbReference type="ARBA" id="ARBA00023136"/>
    </source>
</evidence>
<comment type="catalytic activity">
    <reaction evidence="24">
        <text>a 1,2-diacyl-sn-glycerol + ATP = a 1,2-diacyl-sn-glycero-3-phosphate + ADP + H(+)</text>
        <dbReference type="Rhea" id="RHEA:10272"/>
        <dbReference type="ChEBI" id="CHEBI:15378"/>
        <dbReference type="ChEBI" id="CHEBI:17815"/>
        <dbReference type="ChEBI" id="CHEBI:30616"/>
        <dbReference type="ChEBI" id="CHEBI:58608"/>
        <dbReference type="ChEBI" id="CHEBI:456216"/>
        <dbReference type="EC" id="2.7.1.107"/>
    </reaction>
</comment>
<feature type="binding site" evidence="21">
    <location>
        <position position="29"/>
    </location>
    <ligand>
        <name>substrate</name>
    </ligand>
</feature>
<dbReference type="EMBL" id="AP012320">
    <property type="protein sequence ID" value="BAL96151.1"/>
    <property type="molecule type" value="Genomic_DNA"/>
</dbReference>
<dbReference type="PANTHER" id="PTHR34299">
    <property type="entry name" value="DIACYLGLYCEROL KINASE"/>
    <property type="match status" value="1"/>
</dbReference>
<dbReference type="Pfam" id="PF01219">
    <property type="entry name" value="DAGK_prokar"/>
    <property type="match status" value="1"/>
</dbReference>
<evidence type="ECO:0000256" key="12">
    <source>
        <dbReference type="ARBA" id="ARBA00022777"/>
    </source>
</evidence>
<feature type="binding site" evidence="21">
    <location>
        <position position="89"/>
    </location>
    <ligand>
        <name>substrate</name>
    </ligand>
</feature>
<feature type="binding site" evidence="22">
    <location>
        <position position="29"/>
    </location>
    <ligand>
        <name>ATP</name>
        <dbReference type="ChEBI" id="CHEBI:30616"/>
    </ligand>
</feature>
<dbReference type="CDD" id="cd14264">
    <property type="entry name" value="DAGK_IM"/>
    <property type="match status" value="1"/>
</dbReference>
<keyword evidence="7 24" id="KW-0997">Cell inner membrane</keyword>
<evidence type="ECO:0000256" key="20">
    <source>
        <dbReference type="PIRSR" id="PIRSR600829-1"/>
    </source>
</evidence>
<feature type="transmembrane region" description="Helical" evidence="24">
    <location>
        <begin position="79"/>
        <end position="99"/>
    </location>
</feature>
<feature type="binding site" evidence="23">
    <location>
        <position position="96"/>
    </location>
    <ligand>
        <name>a divalent metal cation</name>
        <dbReference type="ChEBI" id="CHEBI:60240"/>
    </ligand>
</feature>
<feature type="binding site" evidence="22">
    <location>
        <begin position="114"/>
        <end position="115"/>
    </location>
    <ligand>
        <name>ATP</name>
        <dbReference type="ChEBI" id="CHEBI:30616"/>
    </ligand>
</feature>
<keyword evidence="14 23" id="KW-0460">Magnesium</keyword>
<feature type="binding site" evidence="23">
    <location>
        <position position="48"/>
    </location>
    <ligand>
        <name>a divalent metal cation</name>
        <dbReference type="ChEBI" id="CHEBI:60240"/>
    </ligand>
</feature>
<evidence type="ECO:0000256" key="10">
    <source>
        <dbReference type="ARBA" id="ARBA00022723"/>
    </source>
</evidence>
<evidence type="ECO:0000256" key="22">
    <source>
        <dbReference type="PIRSR" id="PIRSR600829-3"/>
    </source>
</evidence>
<dbReference type="PATRIC" id="fig|983917.3.peg.2742"/>
<keyword evidence="13 22" id="KW-0067">ATP-binding</keyword>
<evidence type="ECO:0000256" key="9">
    <source>
        <dbReference type="ARBA" id="ARBA00022692"/>
    </source>
</evidence>
<feature type="active site" description="Proton acceptor" evidence="20">
    <location>
        <position position="89"/>
    </location>
</feature>
<evidence type="ECO:0000256" key="2">
    <source>
        <dbReference type="ARBA" id="ARBA00005967"/>
    </source>
</evidence>
<dbReference type="KEGG" id="rge:RGE_28120"/>
<evidence type="ECO:0000256" key="5">
    <source>
        <dbReference type="ARBA" id="ARBA00022475"/>
    </source>
</evidence>
<evidence type="ECO:0000256" key="1">
    <source>
        <dbReference type="ARBA" id="ARBA00004429"/>
    </source>
</evidence>
<feature type="transmembrane region" description="Helical" evidence="24">
    <location>
        <begin position="119"/>
        <end position="137"/>
    </location>
</feature>
<evidence type="ECO:0000256" key="8">
    <source>
        <dbReference type="ARBA" id="ARBA00022679"/>
    </source>
</evidence>
<feature type="region of interest" description="Disordered" evidence="25">
    <location>
        <begin position="1"/>
        <end position="22"/>
    </location>
</feature>
<feature type="binding site" evidence="21">
    <location>
        <position position="118"/>
    </location>
    <ligand>
        <name>substrate</name>
    </ligand>
</feature>
<evidence type="ECO:0000256" key="23">
    <source>
        <dbReference type="PIRSR" id="PIRSR600829-4"/>
    </source>
</evidence>
<keyword evidence="16 24" id="KW-0443">Lipid metabolism</keyword>
<feature type="binding site" evidence="21">
    <location>
        <begin position="132"/>
        <end position="137"/>
    </location>
    <ligand>
        <name>substrate</name>
    </ligand>
</feature>
<dbReference type="InterPro" id="IPR033718">
    <property type="entry name" value="DAGK_prok"/>
</dbReference>
<evidence type="ECO:0000256" key="25">
    <source>
        <dbReference type="SAM" id="MobiDB-lite"/>
    </source>
</evidence>
<dbReference type="HOGENOM" id="CLU_112343_3_0_4"/>
<evidence type="ECO:0000256" key="3">
    <source>
        <dbReference type="ARBA" id="ARBA00012133"/>
    </source>
</evidence>
<keyword evidence="19 24" id="KW-1208">Phospholipid metabolism</keyword>
<evidence type="ECO:0000256" key="6">
    <source>
        <dbReference type="ARBA" id="ARBA00022516"/>
    </source>
</evidence>
<keyword evidence="6" id="KW-0444">Lipid biosynthesis</keyword>
<keyword evidence="10 23" id="KW-0479">Metal-binding</keyword>
<reference evidence="26 27" key="1">
    <citation type="journal article" date="2012" name="J. Bacteriol.">
        <title>Complete genome sequence of phototrophic betaproteobacterium Rubrivivax gelatinosus IL144.</title>
        <authorList>
            <person name="Nagashima S."/>
            <person name="Kamimura A."/>
            <person name="Shimizu T."/>
            <person name="Nakamura-isaki S."/>
            <person name="Aono E."/>
            <person name="Sakamoto K."/>
            <person name="Ichikawa N."/>
            <person name="Nakazawa H."/>
            <person name="Sekine M."/>
            <person name="Yamazaki S."/>
            <person name="Fujita N."/>
            <person name="Shimada K."/>
            <person name="Hanada S."/>
            <person name="Nagashima K.V.P."/>
        </authorList>
    </citation>
    <scope>NUCLEOTIDE SEQUENCE [LARGE SCALE GENOMIC DNA]</scope>
    <source>
        <strain evidence="27">NBRC 100245 / IL144</strain>
    </source>
</reference>
<name>I0HT14_RUBGI</name>
<dbReference type="GO" id="GO:0006654">
    <property type="term" value="P:phosphatidic acid biosynthetic process"/>
    <property type="evidence" value="ECO:0007669"/>
    <property type="project" value="InterPro"/>
</dbReference>
<keyword evidence="15 24" id="KW-1133">Transmembrane helix</keyword>
<comment type="cofactor">
    <cofactor evidence="23">
        <name>Mg(2+)</name>
        <dbReference type="ChEBI" id="CHEBI:18420"/>
    </cofactor>
    <text evidence="23">Mn(2+), Zn(2+), Cd(2+) and Co(2+) support activity to lesser extents.</text>
</comment>
<evidence type="ECO:0000256" key="15">
    <source>
        <dbReference type="ARBA" id="ARBA00022989"/>
    </source>
</evidence>
<dbReference type="PANTHER" id="PTHR34299:SF1">
    <property type="entry name" value="DIACYLGLYCEROL KINASE"/>
    <property type="match status" value="1"/>
</dbReference>
<evidence type="ECO:0000313" key="27">
    <source>
        <dbReference type="Proteomes" id="UP000007883"/>
    </source>
</evidence>
<evidence type="ECO:0000313" key="26">
    <source>
        <dbReference type="EMBL" id="BAL96151.1"/>
    </source>
</evidence>
<feature type="binding site" evidence="21">
    <location>
        <begin position="50"/>
        <end position="54"/>
    </location>
    <ligand>
        <name>substrate</name>
    </ligand>
</feature>
<sequence length="141" mass="14982">MTPSSPPPPLERHHEAAANPHKGRTGLDRILRATGYSAAGLSAAFRGESAFRQEVFAAVVMLPAAFWLGSGWIEVALLAGSVVMVLVVELLNSAIEAVVDRVGLELHELSKRAKDLGSAAVMLSLVLTGAIWLGALWQRFA</sequence>
<evidence type="ECO:0000256" key="11">
    <source>
        <dbReference type="ARBA" id="ARBA00022741"/>
    </source>
</evidence>
<comment type="caution">
    <text evidence="24">Lacks conserved residue(s) required for the propagation of feature annotation.</text>
</comment>
<evidence type="ECO:0000256" key="4">
    <source>
        <dbReference type="ARBA" id="ARBA00017575"/>
    </source>
</evidence>
<organism evidence="26 27">
    <name type="scientific">Rubrivivax gelatinosus (strain NBRC 100245 / IL144)</name>
    <dbReference type="NCBI Taxonomy" id="983917"/>
    <lineage>
        <taxon>Bacteria</taxon>
        <taxon>Pseudomonadati</taxon>
        <taxon>Pseudomonadota</taxon>
        <taxon>Betaproteobacteria</taxon>
        <taxon>Burkholderiales</taxon>
        <taxon>Sphaerotilaceae</taxon>
        <taxon>Rubrivivax</taxon>
    </lineage>
</organism>
<evidence type="ECO:0000256" key="24">
    <source>
        <dbReference type="RuleBase" id="RU363065"/>
    </source>
</evidence>
<evidence type="ECO:0000256" key="13">
    <source>
        <dbReference type="ARBA" id="ARBA00022840"/>
    </source>
</evidence>
<dbReference type="GO" id="GO:0004143">
    <property type="term" value="F:ATP-dependent diacylglycerol kinase activity"/>
    <property type="evidence" value="ECO:0007669"/>
    <property type="project" value="UniProtKB-EC"/>
</dbReference>
<feature type="binding site" evidence="22">
    <location>
        <position position="48"/>
    </location>
    <ligand>
        <name>ATP</name>
        <dbReference type="ChEBI" id="CHEBI:30616"/>
    </ligand>
</feature>
<dbReference type="GO" id="GO:0046872">
    <property type="term" value="F:metal ion binding"/>
    <property type="evidence" value="ECO:0007669"/>
    <property type="project" value="UniProtKB-KW"/>
</dbReference>
<dbReference type="AlphaFoldDB" id="I0HT14"/>
<keyword evidence="9 24" id="KW-0812">Transmembrane</keyword>
<dbReference type="GO" id="GO:0005524">
    <property type="term" value="F:ATP binding"/>
    <property type="evidence" value="ECO:0007669"/>
    <property type="project" value="UniProtKB-KW"/>
</dbReference>
<keyword evidence="11 22" id="KW-0547">Nucleotide-binding</keyword>
<dbReference type="STRING" id="983917.RGE_28120"/>
<evidence type="ECO:0000256" key="19">
    <source>
        <dbReference type="ARBA" id="ARBA00023264"/>
    </source>
</evidence>
<dbReference type="EC" id="2.7.1.107" evidence="3 24"/>
<feature type="binding site" evidence="22">
    <location>
        <position position="36"/>
    </location>
    <ligand>
        <name>ATP</name>
        <dbReference type="ChEBI" id="CHEBI:30616"/>
    </ligand>
</feature>
<evidence type="ECO:0000256" key="18">
    <source>
        <dbReference type="ARBA" id="ARBA00023209"/>
    </source>
</evidence>
<proteinExistence type="inferred from homology"/>
<evidence type="ECO:0000256" key="7">
    <source>
        <dbReference type="ARBA" id="ARBA00022519"/>
    </source>
</evidence>
<keyword evidence="12 24" id="KW-0418">Kinase</keyword>
<evidence type="ECO:0000256" key="16">
    <source>
        <dbReference type="ARBA" id="ARBA00023098"/>
    </source>
</evidence>
<protein>
    <recommendedName>
        <fullName evidence="4 24">Diacylglycerol kinase</fullName>
        <ecNumber evidence="3 24">2.7.1.107</ecNumber>
    </recommendedName>
</protein>
<dbReference type="Proteomes" id="UP000007883">
    <property type="component" value="Chromosome"/>
</dbReference>
<feature type="binding site" evidence="22">
    <location>
        <position position="96"/>
    </location>
    <ligand>
        <name>ATP</name>
        <dbReference type="ChEBI" id="CHEBI:30616"/>
    </ligand>
</feature>
<dbReference type="RefSeq" id="WP_014429012.1">
    <property type="nucleotide sequence ID" value="NC_017075.1"/>
</dbReference>
<dbReference type="GO" id="GO:0005886">
    <property type="term" value="C:plasma membrane"/>
    <property type="evidence" value="ECO:0007669"/>
    <property type="project" value="UniProtKB-SubCell"/>
</dbReference>
<keyword evidence="5" id="KW-1003">Cell membrane</keyword>
<comment type="function">
    <text evidence="24">Catalyzes the ATP-dependent phosphorylation of sn-l,2-diacylglycerol (DAG) to phosphatidic acid. Involved in the recycling of diacylglycerol produced as a by-product during membrane-derived oligosaccharide (MDO) biosynthesis.</text>
</comment>
<dbReference type="PROSITE" id="PS01069">
    <property type="entry name" value="DAGK_PROKAR"/>
    <property type="match status" value="1"/>
</dbReference>
<keyword evidence="27" id="KW-1185">Reference proteome</keyword>